<dbReference type="InterPro" id="IPR039426">
    <property type="entry name" value="TonB-dep_rcpt-like"/>
</dbReference>
<dbReference type="InterPro" id="IPR037066">
    <property type="entry name" value="Plug_dom_sf"/>
</dbReference>
<evidence type="ECO:0000256" key="4">
    <source>
        <dbReference type="ARBA" id="ARBA00022692"/>
    </source>
</evidence>
<keyword evidence="12" id="KW-1185">Reference proteome</keyword>
<dbReference type="SMART" id="SM00965">
    <property type="entry name" value="STN"/>
    <property type="match status" value="1"/>
</dbReference>
<protein>
    <submittedName>
        <fullName evidence="11">TonB-dependent receptor</fullName>
    </submittedName>
</protein>
<keyword evidence="7 8" id="KW-0998">Cell outer membrane</keyword>
<dbReference type="InterPro" id="IPR008969">
    <property type="entry name" value="CarboxyPept-like_regulatory"/>
</dbReference>
<feature type="domain" description="Secretin/TonB short N-terminal" evidence="10">
    <location>
        <begin position="54"/>
        <end position="105"/>
    </location>
</feature>
<keyword evidence="4 8" id="KW-0812">Transmembrane</keyword>
<keyword evidence="2 8" id="KW-0813">Transport</keyword>
<dbReference type="Gene3D" id="2.170.130.10">
    <property type="entry name" value="TonB-dependent receptor, plug domain"/>
    <property type="match status" value="1"/>
</dbReference>
<dbReference type="PATRIC" id="fig|400092.3.peg.2441"/>
<dbReference type="Gene3D" id="2.40.170.20">
    <property type="entry name" value="TonB-dependent receptor, beta-barrel domain"/>
    <property type="match status" value="1"/>
</dbReference>
<dbReference type="PROSITE" id="PS52016">
    <property type="entry name" value="TONB_DEPENDENT_REC_3"/>
    <property type="match status" value="1"/>
</dbReference>
<dbReference type="STRING" id="400092.PKOR_11225"/>
<dbReference type="AlphaFoldDB" id="A0A0E3UWQ9"/>
<organism evidence="11 12">
    <name type="scientific">Pontibacter korlensis</name>
    <dbReference type="NCBI Taxonomy" id="400092"/>
    <lineage>
        <taxon>Bacteria</taxon>
        <taxon>Pseudomonadati</taxon>
        <taxon>Bacteroidota</taxon>
        <taxon>Cytophagia</taxon>
        <taxon>Cytophagales</taxon>
        <taxon>Hymenobacteraceae</taxon>
        <taxon>Pontibacter</taxon>
    </lineage>
</organism>
<dbReference type="GO" id="GO:0044718">
    <property type="term" value="P:siderophore transmembrane transport"/>
    <property type="evidence" value="ECO:0007669"/>
    <property type="project" value="TreeGrafter"/>
</dbReference>
<dbReference type="InterPro" id="IPR012910">
    <property type="entry name" value="Plug_dom"/>
</dbReference>
<dbReference type="Pfam" id="PF07715">
    <property type="entry name" value="Plug"/>
    <property type="match status" value="1"/>
</dbReference>
<evidence type="ECO:0000256" key="2">
    <source>
        <dbReference type="ARBA" id="ARBA00022448"/>
    </source>
</evidence>
<dbReference type="GO" id="GO:0015344">
    <property type="term" value="F:siderophore uptake transmembrane transporter activity"/>
    <property type="evidence" value="ECO:0007669"/>
    <property type="project" value="TreeGrafter"/>
</dbReference>
<evidence type="ECO:0000313" key="11">
    <source>
        <dbReference type="EMBL" id="AKD03597.1"/>
    </source>
</evidence>
<gene>
    <name evidence="11" type="ORF">PKOR_11225</name>
</gene>
<dbReference type="Gene3D" id="2.60.40.1120">
    <property type="entry name" value="Carboxypeptidase-like, regulatory domain"/>
    <property type="match status" value="1"/>
</dbReference>
<dbReference type="HOGENOM" id="CLU_016599_0_0_10"/>
<dbReference type="RefSeq" id="WP_046310814.1">
    <property type="nucleotide sequence ID" value="NZ_CBCSCY010000002.1"/>
</dbReference>
<evidence type="ECO:0000256" key="9">
    <source>
        <dbReference type="SAM" id="SignalP"/>
    </source>
</evidence>
<keyword evidence="3 8" id="KW-1134">Transmembrane beta strand</keyword>
<reference evidence="11 12" key="1">
    <citation type="journal article" date="2015" name="Sci. Rep.">
        <title>Unraveling adaptation of Pontibacter korlensis to radiation and infertility in desert through complete genome and comparative transcriptomic analysis.</title>
        <authorList>
            <person name="Dai J."/>
            <person name="Dai W."/>
            <person name="Qiu C."/>
            <person name="Yang Z."/>
            <person name="Zhang Y."/>
            <person name="Zhou M."/>
            <person name="Zhang L."/>
            <person name="Fang C."/>
            <person name="Gao Q."/>
            <person name="Yang Q."/>
            <person name="Li X."/>
            <person name="Wang Z."/>
            <person name="Wang Z."/>
            <person name="Jia Z."/>
            <person name="Chen X."/>
        </authorList>
    </citation>
    <scope>NUCLEOTIDE SEQUENCE [LARGE SCALE GENOMIC DNA]</scope>
    <source>
        <strain evidence="11 12">X14-1T</strain>
    </source>
</reference>
<evidence type="ECO:0000256" key="6">
    <source>
        <dbReference type="ARBA" id="ARBA00023136"/>
    </source>
</evidence>
<dbReference type="EMBL" id="CP009621">
    <property type="protein sequence ID" value="AKD03597.1"/>
    <property type="molecule type" value="Genomic_DNA"/>
</dbReference>
<keyword evidence="6 8" id="KW-0472">Membrane</keyword>
<dbReference type="OrthoDB" id="9758870at2"/>
<evidence type="ECO:0000256" key="7">
    <source>
        <dbReference type="ARBA" id="ARBA00023237"/>
    </source>
</evidence>
<dbReference type="Proteomes" id="UP000033109">
    <property type="component" value="Chromosome"/>
</dbReference>
<comment type="similarity">
    <text evidence="8">Belongs to the TonB-dependent receptor family.</text>
</comment>
<feature type="chain" id="PRO_5002413466" evidence="9">
    <location>
        <begin position="21"/>
        <end position="927"/>
    </location>
</feature>
<feature type="signal peptide" evidence="9">
    <location>
        <begin position="1"/>
        <end position="20"/>
    </location>
</feature>
<evidence type="ECO:0000256" key="1">
    <source>
        <dbReference type="ARBA" id="ARBA00004571"/>
    </source>
</evidence>
<comment type="subcellular location">
    <subcellularLocation>
        <location evidence="1 8">Cell outer membrane</location>
        <topology evidence="1 8">Multi-pass membrane protein</topology>
    </subcellularLocation>
</comment>
<evidence type="ECO:0000256" key="8">
    <source>
        <dbReference type="PROSITE-ProRule" id="PRU01360"/>
    </source>
</evidence>
<dbReference type="InterPro" id="IPR036942">
    <property type="entry name" value="Beta-barrel_TonB_sf"/>
</dbReference>
<dbReference type="PANTHER" id="PTHR30069">
    <property type="entry name" value="TONB-DEPENDENT OUTER MEMBRANE RECEPTOR"/>
    <property type="match status" value="1"/>
</dbReference>
<sequence>MHHIYRKLFLLILLSAGTIATSLAQQATEPLVTGKYTSTAFQDFIKDLEAQTSYTFYFDPAAVDSLAVTMQVNAQPLSQVIKQALQGTNLHFAISQQRQVFITAERAILTRLPKDFFTKGGATEAAGQPQLAELYLPQQQTRAKAVSEIKLYEIGTPNSNNKSGKANLAGTIRDAKTGEAIIGAYVYIESPTIGTASDQYGYYSLTLPVGRHELKIRGVGLRNARRQVMLHSNGKLDIEMEEEVRTLKEVLVEAEKDRNVSGLQMGMERLDIRTIKQVPTAFGETDILRVVLTLPGVKSVGEGSTGMNVRGGSTDQNLILVNDATIYNPAHLFGFFSAFNPDVLKSVELYKSAVPAKYGGRLSSVLEVTTREGNKKEFSGSGGIGLLTSRLTLEGPIIKDKTSFLLGGRSTYSDWILKQLPDKSFKNSEASFYDLNAHISHEIASKNSLYFTGYFSKDRFKLAADTLYRYKNQNASIKWKHNFHNKLYTVLTGTHSHYSYDISNEENAVNAAKLAFGINQTGLQLDFNYFPDSKHTVDFGASSIHYHVTPGSLTPNSSESLIMEEKVQREKALESAIYISDRFDVSQRLSLSFGLRYSVFNALGPRDAFTYAPGVPKTVSSIVDTLSYGSGESIATYHGPEYRFSARYGLSDNSSVKASYNRLRQYVHMLSNTASMSPTDTWKLSDRNVKPQIGDQVALGYYRNFRANTIEFSVEAYYKWMQDFLDYRSGASIIMNHHIETDVANAEGKAYGVEVMLKKATGKLNGWVSYTYSRTLVRINDPATSEIINRGEWYPSNYDKPHDFTMISNYRFSQRFSTSLNFTYSTGRPITLPLAKYHDGSTQRILYSDRNQYRIPDYYRVDFAMNIEGNHKVRKLAHSSWTLAVYNLTGRKNPYSLYFKSENGQINGYKMSVFGQPIPTVTYNFKF</sequence>
<dbReference type="PANTHER" id="PTHR30069:SF29">
    <property type="entry name" value="HEMOGLOBIN AND HEMOGLOBIN-HAPTOGLOBIN-BINDING PROTEIN 1-RELATED"/>
    <property type="match status" value="1"/>
</dbReference>
<dbReference type="KEGG" id="pko:PKOR_11225"/>
<keyword evidence="5 9" id="KW-0732">Signal</keyword>
<evidence type="ECO:0000256" key="3">
    <source>
        <dbReference type="ARBA" id="ARBA00022452"/>
    </source>
</evidence>
<dbReference type="SUPFAM" id="SSF56935">
    <property type="entry name" value="Porins"/>
    <property type="match status" value="1"/>
</dbReference>
<evidence type="ECO:0000313" key="12">
    <source>
        <dbReference type="Proteomes" id="UP000033109"/>
    </source>
</evidence>
<dbReference type="InterPro" id="IPR011662">
    <property type="entry name" value="Secretin/TonB_short_N"/>
</dbReference>
<dbReference type="SUPFAM" id="SSF49464">
    <property type="entry name" value="Carboxypeptidase regulatory domain-like"/>
    <property type="match status" value="1"/>
</dbReference>
<accession>A0A0E3UWQ9</accession>
<evidence type="ECO:0000259" key="10">
    <source>
        <dbReference type="SMART" id="SM00965"/>
    </source>
</evidence>
<proteinExistence type="inferred from homology"/>
<dbReference type="GO" id="GO:0009279">
    <property type="term" value="C:cell outer membrane"/>
    <property type="evidence" value="ECO:0007669"/>
    <property type="project" value="UniProtKB-SubCell"/>
</dbReference>
<keyword evidence="11" id="KW-0675">Receptor</keyword>
<dbReference type="Pfam" id="PF13715">
    <property type="entry name" value="CarbopepD_reg_2"/>
    <property type="match status" value="1"/>
</dbReference>
<name>A0A0E3UWQ9_9BACT</name>
<evidence type="ECO:0000256" key="5">
    <source>
        <dbReference type="ARBA" id="ARBA00022729"/>
    </source>
</evidence>